<evidence type="ECO:0000256" key="2">
    <source>
        <dbReference type="ARBA" id="ARBA00004286"/>
    </source>
</evidence>
<accession>A0AAV6VAI0</accession>
<dbReference type="Gene3D" id="6.10.140.2220">
    <property type="match status" value="1"/>
</dbReference>
<dbReference type="FunFam" id="6.10.140.2220:FF:000002">
    <property type="entry name" value="Protein kinase C-binding protein 1 isoform C"/>
    <property type="match status" value="1"/>
</dbReference>
<dbReference type="Pfam" id="PF24324">
    <property type="entry name" value="MYND_ZMYND11_ZMYD8"/>
    <property type="match status" value="1"/>
</dbReference>
<evidence type="ECO:0000259" key="22">
    <source>
        <dbReference type="PROSITE" id="PS50812"/>
    </source>
</evidence>
<dbReference type="InterPro" id="IPR011011">
    <property type="entry name" value="Znf_FYVE_PHD"/>
</dbReference>
<evidence type="ECO:0000256" key="19">
    <source>
        <dbReference type="SAM" id="MobiDB-lite"/>
    </source>
</evidence>
<comment type="caution">
    <text evidence="25">The sequence shown here is derived from an EMBL/GenBank/DDBJ whole genome shotgun (WGS) entry which is preliminary data.</text>
</comment>
<dbReference type="InterPro" id="IPR001965">
    <property type="entry name" value="Znf_PHD"/>
</dbReference>
<keyword evidence="26" id="KW-1185">Reference proteome</keyword>
<evidence type="ECO:0000259" key="24">
    <source>
        <dbReference type="PROSITE" id="PS52014"/>
    </source>
</evidence>
<proteinExistence type="predicted"/>
<evidence type="ECO:0000256" key="5">
    <source>
        <dbReference type="ARBA" id="ARBA00022499"/>
    </source>
</evidence>
<feature type="region of interest" description="Disordered" evidence="19">
    <location>
        <begin position="366"/>
        <end position="455"/>
    </location>
</feature>
<evidence type="ECO:0000256" key="8">
    <source>
        <dbReference type="ARBA" id="ARBA00022771"/>
    </source>
</evidence>
<dbReference type="CDD" id="cd20159">
    <property type="entry name" value="PWWP_BS69"/>
    <property type="match status" value="1"/>
</dbReference>
<evidence type="ECO:0000256" key="13">
    <source>
        <dbReference type="ARBA" id="ARBA00023117"/>
    </source>
</evidence>
<dbReference type="Pfam" id="PF23461">
    <property type="entry name" value="ZMYND11_CC"/>
    <property type="match status" value="1"/>
</dbReference>
<dbReference type="Gene3D" id="3.30.40.10">
    <property type="entry name" value="Zinc/RING finger domain, C3HC4 (zinc finger)"/>
    <property type="match status" value="1"/>
</dbReference>
<dbReference type="InterPro" id="IPR047268">
    <property type="entry name" value="PWWP_BS69"/>
</dbReference>
<keyword evidence="12" id="KW-0805">Transcription regulation</keyword>
<dbReference type="Pfam" id="PF00439">
    <property type="entry name" value="Bromodomain"/>
    <property type="match status" value="1"/>
</dbReference>
<dbReference type="InterPro" id="IPR057053">
    <property type="entry name" value="MYND_ZMYND11_ZMYD8"/>
</dbReference>
<keyword evidence="5" id="KW-1017">Isopeptide bond</keyword>
<dbReference type="InterPro" id="IPR002893">
    <property type="entry name" value="Znf_MYND"/>
</dbReference>
<evidence type="ECO:0000256" key="4">
    <source>
        <dbReference type="ARBA" id="ARBA00022491"/>
    </source>
</evidence>
<dbReference type="InterPro" id="IPR048589">
    <property type="entry name" value="SAMD1-like_WH"/>
</dbReference>
<dbReference type="InterPro" id="IPR019786">
    <property type="entry name" value="Zinc_finger_PHD-type_CS"/>
</dbReference>
<evidence type="ECO:0000256" key="16">
    <source>
        <dbReference type="PROSITE-ProRule" id="PRU00035"/>
    </source>
</evidence>
<dbReference type="AlphaFoldDB" id="A0AAV6VAI0"/>
<evidence type="ECO:0000256" key="12">
    <source>
        <dbReference type="ARBA" id="ARBA00023015"/>
    </source>
</evidence>
<gene>
    <name evidence="25" type="ORF">JTE90_000242</name>
</gene>
<dbReference type="GO" id="GO:0140006">
    <property type="term" value="F:histone H3 reader activity"/>
    <property type="evidence" value="ECO:0007669"/>
    <property type="project" value="UniProtKB-ARBA"/>
</dbReference>
<name>A0AAV6VAI0_9ARAC</name>
<evidence type="ECO:0008006" key="27">
    <source>
        <dbReference type="Google" id="ProtNLM"/>
    </source>
</evidence>
<comment type="subcellular location">
    <subcellularLocation>
        <location evidence="2">Chromosome</location>
    </subcellularLocation>
    <subcellularLocation>
        <location evidence="1">Nucleus</location>
    </subcellularLocation>
</comment>
<dbReference type="GO" id="GO:0005634">
    <property type="term" value="C:nucleus"/>
    <property type="evidence" value="ECO:0007669"/>
    <property type="project" value="UniProtKB-SubCell"/>
</dbReference>
<evidence type="ECO:0000256" key="14">
    <source>
        <dbReference type="ARBA" id="ARBA00023163"/>
    </source>
</evidence>
<feature type="domain" description="PHD-type" evidence="21">
    <location>
        <begin position="106"/>
        <end position="151"/>
    </location>
</feature>
<feature type="compositionally biased region" description="Polar residues" evidence="19">
    <location>
        <begin position="445"/>
        <end position="455"/>
    </location>
</feature>
<dbReference type="SUPFAM" id="SSF63748">
    <property type="entry name" value="Tudor/PWWP/MBT"/>
    <property type="match status" value="1"/>
</dbReference>
<evidence type="ECO:0000256" key="1">
    <source>
        <dbReference type="ARBA" id="ARBA00004123"/>
    </source>
</evidence>
<dbReference type="GO" id="GO:0008270">
    <property type="term" value="F:zinc ion binding"/>
    <property type="evidence" value="ECO:0007669"/>
    <property type="project" value="UniProtKB-KW"/>
</dbReference>
<dbReference type="InterPro" id="IPR019787">
    <property type="entry name" value="Znf_PHD-finger"/>
</dbReference>
<evidence type="ECO:0000256" key="10">
    <source>
        <dbReference type="ARBA" id="ARBA00022843"/>
    </source>
</evidence>
<evidence type="ECO:0000256" key="6">
    <source>
        <dbReference type="ARBA" id="ARBA00022553"/>
    </source>
</evidence>
<evidence type="ECO:0000313" key="26">
    <source>
        <dbReference type="Proteomes" id="UP000827092"/>
    </source>
</evidence>
<dbReference type="SUPFAM" id="SSF144232">
    <property type="entry name" value="HIT/MYND zinc finger-like"/>
    <property type="match status" value="1"/>
</dbReference>
<evidence type="ECO:0000256" key="18">
    <source>
        <dbReference type="SAM" id="Coils"/>
    </source>
</evidence>
<dbReference type="SMART" id="SM00293">
    <property type="entry name" value="PWWP"/>
    <property type="match status" value="1"/>
</dbReference>
<dbReference type="SUPFAM" id="SSF47370">
    <property type="entry name" value="Bromodomain"/>
    <property type="match status" value="1"/>
</dbReference>
<feature type="domain" description="MYND-type" evidence="23">
    <location>
        <begin position="587"/>
        <end position="622"/>
    </location>
</feature>
<feature type="coiled-coil region" evidence="18">
    <location>
        <begin position="492"/>
        <end position="561"/>
    </location>
</feature>
<keyword evidence="4" id="KW-0678">Repressor</keyword>
<keyword evidence="10" id="KW-0832">Ubl conjugation</keyword>
<keyword evidence="7" id="KW-0479">Metal-binding</keyword>
<dbReference type="PROSITE" id="PS50812">
    <property type="entry name" value="PWWP"/>
    <property type="match status" value="1"/>
</dbReference>
<dbReference type="PROSITE" id="PS52014">
    <property type="entry name" value="SAMD1_WH"/>
    <property type="match status" value="1"/>
</dbReference>
<dbReference type="GO" id="GO:0034243">
    <property type="term" value="P:regulation of transcription elongation by RNA polymerase II"/>
    <property type="evidence" value="ECO:0007669"/>
    <property type="project" value="InterPro"/>
</dbReference>
<dbReference type="InterPro" id="IPR057054">
    <property type="entry name" value="ZMYND11_CC"/>
</dbReference>
<keyword evidence="13 16" id="KW-0103">Bromodomain</keyword>
<dbReference type="Pfam" id="PF21524">
    <property type="entry name" value="SAMD1_WH"/>
    <property type="match status" value="1"/>
</dbReference>
<keyword evidence="9" id="KW-0862">Zinc</keyword>
<keyword evidence="14" id="KW-0804">Transcription</keyword>
<feature type="compositionally biased region" description="Basic residues" evidence="19">
    <location>
        <begin position="375"/>
        <end position="386"/>
    </location>
</feature>
<feature type="domain" description="Bromo" evidence="20">
    <location>
        <begin position="202"/>
        <end position="249"/>
    </location>
</feature>
<dbReference type="PROSITE" id="PS50016">
    <property type="entry name" value="ZF_PHD_2"/>
    <property type="match status" value="1"/>
</dbReference>
<evidence type="ECO:0000256" key="9">
    <source>
        <dbReference type="ARBA" id="ARBA00022833"/>
    </source>
</evidence>
<evidence type="ECO:0000259" key="23">
    <source>
        <dbReference type="PROSITE" id="PS50865"/>
    </source>
</evidence>
<dbReference type="GO" id="GO:0003714">
    <property type="term" value="F:transcription corepressor activity"/>
    <property type="evidence" value="ECO:0007669"/>
    <property type="project" value="InterPro"/>
</dbReference>
<keyword evidence="8 17" id="KW-0863">Zinc-finger</keyword>
<evidence type="ECO:0000259" key="21">
    <source>
        <dbReference type="PROSITE" id="PS50016"/>
    </source>
</evidence>
<protein>
    <recommendedName>
        <fullName evidence="27">Zinc finger MYND domain-containing protein 11</fullName>
    </recommendedName>
</protein>
<feature type="compositionally biased region" description="Basic and acidic residues" evidence="19">
    <location>
        <begin position="433"/>
        <end position="444"/>
    </location>
</feature>
<organism evidence="25 26">
    <name type="scientific">Oedothorax gibbosus</name>
    <dbReference type="NCBI Taxonomy" id="931172"/>
    <lineage>
        <taxon>Eukaryota</taxon>
        <taxon>Metazoa</taxon>
        <taxon>Ecdysozoa</taxon>
        <taxon>Arthropoda</taxon>
        <taxon>Chelicerata</taxon>
        <taxon>Arachnida</taxon>
        <taxon>Araneae</taxon>
        <taxon>Araneomorphae</taxon>
        <taxon>Entelegynae</taxon>
        <taxon>Araneoidea</taxon>
        <taxon>Linyphiidae</taxon>
        <taxon>Erigoninae</taxon>
        <taxon>Oedothorax</taxon>
    </lineage>
</organism>
<dbReference type="InterPro" id="IPR013083">
    <property type="entry name" value="Znf_RING/FYVE/PHD"/>
</dbReference>
<dbReference type="Pfam" id="PF00855">
    <property type="entry name" value="PWWP"/>
    <property type="match status" value="1"/>
</dbReference>
<dbReference type="EMBL" id="JAFNEN010000118">
    <property type="protein sequence ID" value="KAG8193609.1"/>
    <property type="molecule type" value="Genomic_DNA"/>
</dbReference>
<evidence type="ECO:0000256" key="7">
    <source>
        <dbReference type="ARBA" id="ARBA00022723"/>
    </source>
</evidence>
<evidence type="ECO:0000256" key="3">
    <source>
        <dbReference type="ARBA" id="ARBA00022454"/>
    </source>
</evidence>
<keyword evidence="15" id="KW-0539">Nucleus</keyword>
<evidence type="ECO:0000256" key="11">
    <source>
        <dbReference type="ARBA" id="ARBA00022853"/>
    </source>
</evidence>
<dbReference type="Proteomes" id="UP000827092">
    <property type="component" value="Unassembled WGS sequence"/>
</dbReference>
<dbReference type="Gene3D" id="1.20.920.10">
    <property type="entry name" value="Bromodomain-like"/>
    <property type="match status" value="1"/>
</dbReference>
<evidence type="ECO:0000256" key="17">
    <source>
        <dbReference type="PROSITE-ProRule" id="PRU00134"/>
    </source>
</evidence>
<keyword evidence="18" id="KW-0175">Coiled coil</keyword>
<keyword evidence="3" id="KW-0158">Chromosome</keyword>
<dbReference type="SMART" id="SM00249">
    <property type="entry name" value="PHD"/>
    <property type="match status" value="1"/>
</dbReference>
<dbReference type="GO" id="GO:0009966">
    <property type="term" value="P:regulation of signal transduction"/>
    <property type="evidence" value="ECO:0007669"/>
    <property type="project" value="TreeGrafter"/>
</dbReference>
<dbReference type="PANTHER" id="PTHR46379">
    <property type="entry name" value="ZINC FINGER MYND DOMAIN-CONTAINING"/>
    <property type="match status" value="1"/>
</dbReference>
<dbReference type="InterPro" id="IPR047269">
    <property type="entry name" value="ZMY11"/>
</dbReference>
<dbReference type="PROSITE" id="PS50865">
    <property type="entry name" value="ZF_MYND_2"/>
    <property type="match status" value="1"/>
</dbReference>
<dbReference type="PROSITE" id="PS01359">
    <property type="entry name" value="ZF_PHD_1"/>
    <property type="match status" value="1"/>
</dbReference>
<dbReference type="PROSITE" id="PS01360">
    <property type="entry name" value="ZF_MYND_1"/>
    <property type="match status" value="1"/>
</dbReference>
<dbReference type="InterPro" id="IPR000313">
    <property type="entry name" value="PWWP_dom"/>
</dbReference>
<dbReference type="GO" id="GO:0003677">
    <property type="term" value="F:DNA binding"/>
    <property type="evidence" value="ECO:0007669"/>
    <property type="project" value="InterPro"/>
</dbReference>
<keyword evidence="11" id="KW-0156">Chromatin regulator</keyword>
<feature type="domain" description="SAMD1-like winged helix (WH)" evidence="24">
    <location>
        <begin position="14"/>
        <end position="90"/>
    </location>
</feature>
<reference evidence="25 26" key="1">
    <citation type="journal article" date="2022" name="Nat. Ecol. Evol.">
        <title>A masculinizing supergene underlies an exaggerated male reproductive morph in a spider.</title>
        <authorList>
            <person name="Hendrickx F."/>
            <person name="De Corte Z."/>
            <person name="Sonet G."/>
            <person name="Van Belleghem S.M."/>
            <person name="Kostlbacher S."/>
            <person name="Vangestel C."/>
        </authorList>
    </citation>
    <scope>NUCLEOTIDE SEQUENCE [LARGE SCALE GENOMIC DNA]</scope>
    <source>
        <strain evidence="25">W744_W776</strain>
    </source>
</reference>
<sequence length="641" mass="74734">MEIIPKEAAMSFTVRRTASTETIHPLWDAIVYARQQKQIPNMERLTNYLKRKHHITPDELEKQLQCAVKDGLIEMKKVVGCKGSKVGIKQDSFRIPEKEMEKDDHDWYCYTCHKEGKVMDCSTCHRVYHEDCLKEPLANSDKLVCDTCKMIKSKEVLKMDNDELNLLLGYASLRLKEKVIISNRELLKIEPPKDEKWRHSLLIYETMDLTIMEDKTDNNEYNSIEEFQVDAQTLVHNIVLYYGVHSTSADMARQMLRDCIYDLGEIKQCKDCYKMSNEKRDKFWFCQPCNPPHELVYAKQKGYPFWPAKVIHVNEGIYDVRFFGGYHERAKLDKENIKPIDVNLQQLQGKRTVLLNKALEELKKHQQLLGQIPKTGKKRGPKKRQRSPSENSRSRSKKGSSVESSDEDGSENEAEEGDSQDEAPTSSSPKQARFKDAPTPEDHNVVSSSCQESSPCAKITVSTQTHKKLLASLIPPKPAKPEEKEPIPCDCEQKYSKMFKEFKERLEAEQKEAKDRSLRELAERLRQDFEEEKKRVVTATMEKVEAELGEAKRNSEEQIRNAHQLEMADVVERQRMEMSEVKKKQWCYNCEAEAIYHCCWNTSYCSVDCQQVHWHKEHKRTCRRKRSGYDNLKPHPPYHAY</sequence>
<dbReference type="GO" id="GO:0005694">
    <property type="term" value="C:chromosome"/>
    <property type="evidence" value="ECO:0007669"/>
    <property type="project" value="UniProtKB-SubCell"/>
</dbReference>
<feature type="compositionally biased region" description="Acidic residues" evidence="19">
    <location>
        <begin position="404"/>
        <end position="421"/>
    </location>
</feature>
<evidence type="ECO:0000313" key="25">
    <source>
        <dbReference type="EMBL" id="KAG8193609.1"/>
    </source>
</evidence>
<dbReference type="Gene3D" id="2.30.30.140">
    <property type="match status" value="1"/>
</dbReference>
<dbReference type="SUPFAM" id="SSF57903">
    <property type="entry name" value="FYVE/PHD zinc finger"/>
    <property type="match status" value="1"/>
</dbReference>
<dbReference type="PANTHER" id="PTHR46379:SF1">
    <property type="entry name" value="ZINC FINGER MYND DOMAIN-CONTAINING PROTEIN 11"/>
    <property type="match status" value="1"/>
</dbReference>
<dbReference type="PROSITE" id="PS50014">
    <property type="entry name" value="BROMODOMAIN_2"/>
    <property type="match status" value="1"/>
</dbReference>
<dbReference type="InterPro" id="IPR001487">
    <property type="entry name" value="Bromodomain"/>
</dbReference>
<keyword evidence="6" id="KW-0597">Phosphoprotein</keyword>
<feature type="domain" description="PWWP" evidence="22">
    <location>
        <begin position="292"/>
        <end position="343"/>
    </location>
</feature>
<dbReference type="InterPro" id="IPR036427">
    <property type="entry name" value="Bromodomain-like_sf"/>
</dbReference>
<evidence type="ECO:0000259" key="20">
    <source>
        <dbReference type="PROSITE" id="PS50014"/>
    </source>
</evidence>
<evidence type="ECO:0000256" key="15">
    <source>
        <dbReference type="ARBA" id="ARBA00023242"/>
    </source>
</evidence>